<dbReference type="PANTHER" id="PTHR30175">
    <property type="entry name" value="PHOSPHOTRANSFERASE SYSTEM TRANSPORT PROTEIN"/>
    <property type="match status" value="1"/>
</dbReference>
<protein>
    <recommendedName>
        <fullName evidence="14">PTS system sucrose-specific EIIBCA component</fullName>
        <ecNumber evidence="11">2.7.1.211</ecNumber>
    </recommendedName>
    <alternativeName>
        <fullName evidence="15">EIIBCA-Scr</fullName>
    </alternativeName>
</protein>
<keyword evidence="3" id="KW-1003">Cell membrane</keyword>
<dbReference type="PROSITE" id="PS01035">
    <property type="entry name" value="PTS_EIIB_TYPE_1_CYS"/>
    <property type="match status" value="1"/>
</dbReference>
<comment type="function">
    <text evidence="12">The phosphoenolpyruvate-dependent sugar phosphotransferase system (sugar PTS), a major carbohydrate active transport system, catalyzes the phosphorylation of incoming sugar substrates concomitantly with their translocation across the cell membrane. This system is involved in sucrose transport.</text>
</comment>
<dbReference type="Gene3D" id="2.70.70.10">
    <property type="entry name" value="Glucose Permease (Domain IIA)"/>
    <property type="match status" value="1"/>
</dbReference>
<dbReference type="FunFam" id="3.30.1360.60:FF:000001">
    <property type="entry name" value="PTS system glucose-specific IIBC component PtsG"/>
    <property type="match status" value="1"/>
</dbReference>
<dbReference type="InterPro" id="IPR018113">
    <property type="entry name" value="PTrfase_EIIB_Cys"/>
</dbReference>
<dbReference type="InterPro" id="IPR003352">
    <property type="entry name" value="PTS_EIIC"/>
</dbReference>
<dbReference type="SUPFAM" id="SSF55604">
    <property type="entry name" value="Glucose permease domain IIB"/>
    <property type="match status" value="1"/>
</dbReference>
<comment type="catalytic activity">
    <reaction evidence="13">
        <text>N(pros)-phospho-L-histidyl-[protein](out) + sucrose = sucrose 6(G)-phosphate(in) + L-histidyl-[protein]</text>
        <dbReference type="Rhea" id="RHEA:49236"/>
        <dbReference type="Rhea" id="RHEA-COMP:9745"/>
        <dbReference type="Rhea" id="RHEA-COMP:9746"/>
        <dbReference type="ChEBI" id="CHEBI:17992"/>
        <dbReference type="ChEBI" id="CHEBI:29979"/>
        <dbReference type="ChEBI" id="CHEBI:64837"/>
        <dbReference type="ChEBI" id="CHEBI:91002"/>
        <dbReference type="EC" id="2.7.1.211"/>
    </reaction>
</comment>
<dbReference type="GO" id="GO:0008982">
    <property type="term" value="F:protein-N(PI)-phosphohistidine-sugar phosphotransferase activity"/>
    <property type="evidence" value="ECO:0007669"/>
    <property type="project" value="InterPro"/>
</dbReference>
<dbReference type="GO" id="GO:0090589">
    <property type="term" value="F:protein-phosphocysteine-trehalose phosphotransferase system transporter activity"/>
    <property type="evidence" value="ECO:0007669"/>
    <property type="project" value="TreeGrafter"/>
</dbReference>
<dbReference type="GO" id="GO:0016301">
    <property type="term" value="F:kinase activity"/>
    <property type="evidence" value="ECO:0007669"/>
    <property type="project" value="UniProtKB-KW"/>
</dbReference>
<dbReference type="EC" id="2.7.1.211" evidence="11"/>
<dbReference type="PROSITE" id="PS51103">
    <property type="entry name" value="PTS_EIIC_TYPE_1"/>
    <property type="match status" value="1"/>
</dbReference>
<feature type="transmembrane region" description="Helical" evidence="17">
    <location>
        <begin position="243"/>
        <end position="261"/>
    </location>
</feature>
<dbReference type="CDD" id="cd00212">
    <property type="entry name" value="PTS_IIB_glc"/>
    <property type="match status" value="1"/>
</dbReference>
<evidence type="ECO:0000313" key="21">
    <source>
        <dbReference type="EMBL" id="TLF38864.1"/>
    </source>
</evidence>
<feature type="domain" description="PTS EIIC type-1" evidence="20">
    <location>
        <begin position="105"/>
        <end position="461"/>
    </location>
</feature>
<comment type="caution">
    <text evidence="21">The sequence shown here is derived from an EMBL/GenBank/DDBJ whole genome shotgun (WGS) entry which is preliminary data.</text>
</comment>
<dbReference type="GO" id="GO:0005886">
    <property type="term" value="C:plasma membrane"/>
    <property type="evidence" value="ECO:0007669"/>
    <property type="project" value="UniProtKB-SubCell"/>
</dbReference>
<evidence type="ECO:0000256" key="12">
    <source>
        <dbReference type="ARBA" id="ARBA00045139"/>
    </source>
</evidence>
<evidence type="ECO:0000256" key="17">
    <source>
        <dbReference type="SAM" id="Phobius"/>
    </source>
</evidence>
<comment type="subcellular location">
    <subcellularLocation>
        <location evidence="1">Cell membrane</location>
        <topology evidence="1">Multi-pass membrane protein</topology>
    </subcellularLocation>
</comment>
<dbReference type="PANTHER" id="PTHR30175:SF1">
    <property type="entry name" value="PTS SYSTEM ARBUTIN-, CELLOBIOSE-, AND SALICIN-SPECIFIC EIIBC COMPONENT-RELATED"/>
    <property type="match status" value="1"/>
</dbReference>
<dbReference type="EMBL" id="VBWO01000008">
    <property type="protein sequence ID" value="TLF38864.1"/>
    <property type="molecule type" value="Genomic_DNA"/>
</dbReference>
<feature type="transmembrane region" description="Helical" evidence="17">
    <location>
        <begin position="143"/>
        <end position="163"/>
    </location>
</feature>
<evidence type="ECO:0000256" key="5">
    <source>
        <dbReference type="ARBA" id="ARBA00022679"/>
    </source>
</evidence>
<dbReference type="InterPro" id="IPR013013">
    <property type="entry name" value="PTS_EIIC_1"/>
</dbReference>
<dbReference type="FunFam" id="2.70.70.10:FF:000001">
    <property type="entry name" value="PTS system glucose-specific IIA component"/>
    <property type="match status" value="1"/>
</dbReference>
<feature type="transmembrane region" description="Helical" evidence="17">
    <location>
        <begin position="352"/>
        <end position="374"/>
    </location>
</feature>
<proteinExistence type="predicted"/>
<dbReference type="Gene3D" id="3.30.1360.60">
    <property type="entry name" value="Glucose permease domain IIB"/>
    <property type="match status" value="1"/>
</dbReference>
<dbReference type="InterPro" id="IPR050558">
    <property type="entry name" value="PTS_Sugar-Specific_Components"/>
</dbReference>
<evidence type="ECO:0000256" key="7">
    <source>
        <dbReference type="ARBA" id="ARBA00022692"/>
    </source>
</evidence>
<feature type="transmembrane region" description="Helical" evidence="17">
    <location>
        <begin position="213"/>
        <end position="231"/>
    </location>
</feature>
<dbReference type="Pfam" id="PF00358">
    <property type="entry name" value="PTS_EIIA_1"/>
    <property type="match status" value="1"/>
</dbReference>
<keyword evidence="10 17" id="KW-0472">Membrane</keyword>
<dbReference type="RefSeq" id="WP_138131173.1">
    <property type="nucleotide sequence ID" value="NZ_VBWO01000008.1"/>
</dbReference>
<evidence type="ECO:0000256" key="13">
    <source>
        <dbReference type="ARBA" id="ARBA00048931"/>
    </source>
</evidence>
<evidence type="ECO:0000256" key="16">
    <source>
        <dbReference type="PROSITE-ProRule" id="PRU00421"/>
    </source>
</evidence>
<dbReference type="AlphaFoldDB" id="A0A5R8LNR3"/>
<evidence type="ECO:0000259" key="20">
    <source>
        <dbReference type="PROSITE" id="PS51103"/>
    </source>
</evidence>
<dbReference type="InterPro" id="IPR001127">
    <property type="entry name" value="PTS_EIIA_1_perm"/>
</dbReference>
<keyword evidence="2" id="KW-0813">Transport</keyword>
<keyword evidence="4" id="KW-0762">Sugar transport</keyword>
<dbReference type="PROSITE" id="PS00371">
    <property type="entry name" value="PTS_EIIA_TYPE_1_HIS"/>
    <property type="match status" value="1"/>
</dbReference>
<reference evidence="21 22" key="1">
    <citation type="submission" date="2019-05" db="EMBL/GenBank/DDBJ databases">
        <title>Genome-based reclassification of Lactobacillus casei as Lactobacillus casei subsp. casei. subsp.nov., description of Lactobacillus casei subsp. zeae subsp. nov., and emended description of Lactobacillus casei.</title>
        <authorList>
            <person name="Huang C.-H."/>
        </authorList>
    </citation>
    <scope>NUCLEOTIDE SEQUENCE [LARGE SCALE GENOMIC DNA]</scope>
    <source>
        <strain evidence="21 22">CRBIP24.44</strain>
    </source>
</reference>
<evidence type="ECO:0000256" key="8">
    <source>
        <dbReference type="ARBA" id="ARBA00022777"/>
    </source>
</evidence>
<evidence type="ECO:0000313" key="22">
    <source>
        <dbReference type="Proteomes" id="UP000309885"/>
    </source>
</evidence>
<evidence type="ECO:0000256" key="11">
    <source>
        <dbReference type="ARBA" id="ARBA00044053"/>
    </source>
</evidence>
<dbReference type="InterPro" id="IPR001996">
    <property type="entry name" value="PTS_IIB_1"/>
</dbReference>
<accession>A0A5R8LNR3</accession>
<keyword evidence="5" id="KW-0808">Transferase</keyword>
<keyword evidence="6" id="KW-0598">Phosphotransferase system</keyword>
<evidence type="ECO:0000256" key="9">
    <source>
        <dbReference type="ARBA" id="ARBA00022989"/>
    </source>
</evidence>
<evidence type="ECO:0000256" key="4">
    <source>
        <dbReference type="ARBA" id="ARBA00022597"/>
    </source>
</evidence>
<evidence type="ECO:0000256" key="6">
    <source>
        <dbReference type="ARBA" id="ARBA00022683"/>
    </source>
</evidence>
<name>A0A5R8LNR3_LACZE</name>
<dbReference type="Proteomes" id="UP000309885">
    <property type="component" value="Unassembled WGS sequence"/>
</dbReference>
<dbReference type="PROSITE" id="PS51098">
    <property type="entry name" value="PTS_EIIB_TYPE_1"/>
    <property type="match status" value="1"/>
</dbReference>
<dbReference type="SUPFAM" id="SSF51261">
    <property type="entry name" value="Duplicated hybrid motif"/>
    <property type="match status" value="1"/>
</dbReference>
<keyword evidence="8" id="KW-0418">Kinase</keyword>
<evidence type="ECO:0000256" key="2">
    <source>
        <dbReference type="ARBA" id="ARBA00022448"/>
    </source>
</evidence>
<dbReference type="NCBIfam" id="TIGR01995">
    <property type="entry name" value="PTS-II-ABC-beta"/>
    <property type="match status" value="1"/>
</dbReference>
<organism evidence="21 22">
    <name type="scientific">Lacticaseibacillus zeae</name>
    <name type="common">Lactobacillus zeae</name>
    <dbReference type="NCBI Taxonomy" id="57037"/>
    <lineage>
        <taxon>Bacteria</taxon>
        <taxon>Bacillati</taxon>
        <taxon>Bacillota</taxon>
        <taxon>Bacilli</taxon>
        <taxon>Lactobacillales</taxon>
        <taxon>Lactobacillaceae</taxon>
        <taxon>Lacticaseibacillus</taxon>
    </lineage>
</organism>
<dbReference type="GO" id="GO:0015771">
    <property type="term" value="P:trehalose transport"/>
    <property type="evidence" value="ECO:0007669"/>
    <property type="project" value="TreeGrafter"/>
</dbReference>
<gene>
    <name evidence="21" type="ORF">FEI15_09380</name>
</gene>
<evidence type="ECO:0000259" key="19">
    <source>
        <dbReference type="PROSITE" id="PS51098"/>
    </source>
</evidence>
<dbReference type="NCBIfam" id="TIGR00830">
    <property type="entry name" value="PTBA"/>
    <property type="match status" value="1"/>
</dbReference>
<dbReference type="InterPro" id="IPR036878">
    <property type="entry name" value="Glu_permease_IIB"/>
</dbReference>
<dbReference type="Pfam" id="PF00367">
    <property type="entry name" value="PTS_EIIB"/>
    <property type="match status" value="1"/>
</dbReference>
<evidence type="ECO:0000259" key="18">
    <source>
        <dbReference type="PROSITE" id="PS51093"/>
    </source>
</evidence>
<evidence type="ECO:0000256" key="10">
    <source>
        <dbReference type="ARBA" id="ARBA00023136"/>
    </source>
</evidence>
<evidence type="ECO:0000256" key="14">
    <source>
        <dbReference type="ARBA" id="ARBA00074554"/>
    </source>
</evidence>
<evidence type="ECO:0000256" key="1">
    <source>
        <dbReference type="ARBA" id="ARBA00004651"/>
    </source>
</evidence>
<evidence type="ECO:0000256" key="3">
    <source>
        <dbReference type="ARBA" id="ARBA00022475"/>
    </source>
</evidence>
<dbReference type="InterPro" id="IPR011055">
    <property type="entry name" value="Dup_hybrid_motif"/>
</dbReference>
<dbReference type="PROSITE" id="PS51093">
    <property type="entry name" value="PTS_EIIA_TYPE_1"/>
    <property type="match status" value="1"/>
</dbReference>
<dbReference type="InterPro" id="IPR011297">
    <property type="entry name" value="PTS_IIABC_b_glu"/>
</dbReference>
<feature type="domain" description="PTS EIIA type-1" evidence="18">
    <location>
        <begin position="492"/>
        <end position="596"/>
    </location>
</feature>
<dbReference type="GO" id="GO:0009401">
    <property type="term" value="P:phosphoenolpyruvate-dependent sugar phosphotransferase system"/>
    <property type="evidence" value="ECO:0007669"/>
    <property type="project" value="UniProtKB-KW"/>
</dbReference>
<feature type="transmembrane region" description="Helical" evidence="17">
    <location>
        <begin position="175"/>
        <end position="193"/>
    </location>
</feature>
<dbReference type="Pfam" id="PF02378">
    <property type="entry name" value="PTS_EIIC"/>
    <property type="match status" value="1"/>
</dbReference>
<feature type="active site" description="Phosphocysteine intermediate; for EIIB activity" evidence="16">
    <location>
        <position position="26"/>
    </location>
</feature>
<keyword evidence="7 17" id="KW-0812">Transmembrane</keyword>
<feature type="transmembrane region" description="Helical" evidence="17">
    <location>
        <begin position="424"/>
        <end position="445"/>
    </location>
</feature>
<feature type="transmembrane region" description="Helical" evidence="17">
    <location>
        <begin position="110"/>
        <end position="131"/>
    </location>
</feature>
<keyword evidence="9 17" id="KW-1133">Transmembrane helix</keyword>
<feature type="transmembrane region" description="Helical" evidence="17">
    <location>
        <begin position="381"/>
        <end position="404"/>
    </location>
</feature>
<evidence type="ECO:0000256" key="15">
    <source>
        <dbReference type="ARBA" id="ARBA00081008"/>
    </source>
</evidence>
<sequence length="621" mass="65944">MNDQQLAEQILAQVGGEHNVKSLVHCATRLRFKLKDRALANKEQIEALERVVTVMESAGQFQVVIGNTVSEVYQAFGKISGLIDEDRQEDTQDNANETIFGRFVDLISGLFTPLLGVMAGAGILKGLLAIATQLKWVMPNTSTYIILNAIGDSLFYFLPILLAITAARKFKGNPFVAVTIAGTLVYPTIITLADPGKSIDFFGIPLVMVKYTSTVIPIILAIYIASIFERYLNRYLPTSIKNFVTPAIVLVTVVPLTLMLFGPFGVYVGNALAAGLTAVFNINPIIAGALMGASWQILVIFGLHWGIVPVMLNNIATLGRDPIKPANAISVFSQAGATLGVMLRTKNKQFKALSASAVISALFGITEPAVYGVTLRLKRPFIIGVVSAAIGGGIVGFSGSAGYAAGPSSILMIPAFYGKNGEGFIGFLIAIAVTFITSTVLTYLIGFEDVPEKSGTSKKVTEHLNAKTQPSKAVTISSPATGKLCPLETIADKAFSSGALGQGVAVVPAKGEILSPVEGTVTVAFETGHAIGLMADDGPEILIHIGLDTVKLNGQYFELKVKQGQRVQIGDPLVHFDLDAIKAAGFDLTTPIIFTSIAPYQSMELSKQEQIGVGEHLATLV</sequence>
<feature type="domain" description="PTS EIIB type-1" evidence="19">
    <location>
        <begin position="4"/>
        <end position="86"/>
    </location>
</feature>